<dbReference type="OrthoDB" id="7275869at2"/>
<reference evidence="2 3" key="1">
    <citation type="submission" date="2018-07" db="EMBL/GenBank/DDBJ databases">
        <title>Erythrobacter nanhaiensis sp. nov., a novel member of the genus Erythrobacter isolated from the South China Sea.</title>
        <authorList>
            <person name="Chen X."/>
            <person name="Liu J."/>
        </authorList>
    </citation>
    <scope>NUCLEOTIDE SEQUENCE [LARGE SCALE GENOMIC DNA]</scope>
    <source>
        <strain evidence="2 3">S-5</strain>
    </source>
</reference>
<evidence type="ECO:0008006" key="4">
    <source>
        <dbReference type="Google" id="ProtNLM"/>
    </source>
</evidence>
<dbReference type="AlphaFoldDB" id="A0A395LNR4"/>
<protein>
    <recommendedName>
        <fullName evidence="4">Sel1 repeat family protein</fullName>
    </recommendedName>
</protein>
<evidence type="ECO:0000313" key="3">
    <source>
        <dbReference type="Proteomes" id="UP000254101"/>
    </source>
</evidence>
<organism evidence="2 3">
    <name type="scientific">Alteriqipengyuania lutimaris</name>
    <dbReference type="NCBI Taxonomy" id="1538146"/>
    <lineage>
        <taxon>Bacteria</taxon>
        <taxon>Pseudomonadati</taxon>
        <taxon>Pseudomonadota</taxon>
        <taxon>Alphaproteobacteria</taxon>
        <taxon>Sphingomonadales</taxon>
        <taxon>Erythrobacteraceae</taxon>
        <taxon>Alteriqipengyuania</taxon>
    </lineage>
</organism>
<feature type="chain" id="PRO_5017480620" description="Sel1 repeat family protein" evidence="1">
    <location>
        <begin position="19"/>
        <end position="184"/>
    </location>
</feature>
<sequence length="184" mass="20019">MMRLFAVLALLMASPAMAGDAEPVANAEMEAIFAADQEARQGGVKDWAAVSRADAERRARTRELLDAGALTTAEDFYAAAFVFQHGREPEDYLLAHTLAVRALGLGMAKAEWIAAATLDRYLQAIARPQVYGTQYSRFPGEPANQGRYDPELLSDTLREGAGVETLAQQQAKLDKMNAPDDDTK</sequence>
<evidence type="ECO:0000256" key="1">
    <source>
        <dbReference type="SAM" id="SignalP"/>
    </source>
</evidence>
<keyword evidence="3" id="KW-1185">Reference proteome</keyword>
<evidence type="ECO:0000313" key="2">
    <source>
        <dbReference type="EMBL" id="RDS78299.1"/>
    </source>
</evidence>
<dbReference type="EMBL" id="QRBB01000001">
    <property type="protein sequence ID" value="RDS78299.1"/>
    <property type="molecule type" value="Genomic_DNA"/>
</dbReference>
<keyword evidence="1" id="KW-0732">Signal</keyword>
<accession>A0A395LNR4</accession>
<comment type="caution">
    <text evidence="2">The sequence shown here is derived from an EMBL/GenBank/DDBJ whole genome shotgun (WGS) entry which is preliminary data.</text>
</comment>
<name>A0A395LNR4_9SPHN</name>
<feature type="signal peptide" evidence="1">
    <location>
        <begin position="1"/>
        <end position="18"/>
    </location>
</feature>
<gene>
    <name evidence="2" type="ORF">DL238_12260</name>
</gene>
<proteinExistence type="predicted"/>
<dbReference type="Proteomes" id="UP000254101">
    <property type="component" value="Unassembled WGS sequence"/>
</dbReference>